<keyword evidence="2" id="KW-1185">Reference proteome</keyword>
<comment type="caution">
    <text evidence="1">The sequence shown here is derived from an EMBL/GenBank/DDBJ whole genome shotgun (WGS) entry which is preliminary data.</text>
</comment>
<gene>
    <name evidence="1" type="ORF">AAAT05_01525</name>
</gene>
<dbReference type="Proteomes" id="UP001478817">
    <property type="component" value="Unassembled WGS sequence"/>
</dbReference>
<name>A0ABV1IDQ3_9ACTN</name>
<reference evidence="1 2" key="1">
    <citation type="submission" date="2024-04" db="EMBL/GenBank/DDBJ databases">
        <title>Human intestinal bacterial collection.</title>
        <authorList>
            <person name="Pauvert C."/>
            <person name="Hitch T.C.A."/>
            <person name="Clavel T."/>
        </authorList>
    </citation>
    <scope>NUCLEOTIDE SEQUENCE [LARGE SCALE GENOMIC DNA]</scope>
    <source>
        <strain evidence="1 2">CLA-AA-H197</strain>
    </source>
</reference>
<protein>
    <recommendedName>
        <fullName evidence="3">Zinc ribbon domain-containing protein</fullName>
    </recommendedName>
</protein>
<evidence type="ECO:0008006" key="3">
    <source>
        <dbReference type="Google" id="ProtNLM"/>
    </source>
</evidence>
<sequence length="102" mass="11029">MNLTTRQRRMAAEALRSLGRTTMPVVSIVGTVADAYGGRPDASPVESLADLVDWPTCKNFGLEEGTNGEDYDFFCSRCGFAADVVDPKYCPNCGAEVVDDED</sequence>
<evidence type="ECO:0000313" key="2">
    <source>
        <dbReference type="Proteomes" id="UP001478817"/>
    </source>
</evidence>
<dbReference type="EMBL" id="JBBNGS010000002">
    <property type="protein sequence ID" value="MEQ2637034.1"/>
    <property type="molecule type" value="Genomic_DNA"/>
</dbReference>
<accession>A0ABV1IDQ3</accession>
<dbReference type="RefSeq" id="WP_349181398.1">
    <property type="nucleotide sequence ID" value="NZ_JBBNGS010000002.1"/>
</dbReference>
<proteinExistence type="predicted"/>
<organism evidence="1 2">
    <name type="scientific">Paratractidigestivibacter faecalis</name>
    <dbReference type="NCBI Taxonomy" id="2292441"/>
    <lineage>
        <taxon>Bacteria</taxon>
        <taxon>Bacillati</taxon>
        <taxon>Actinomycetota</taxon>
        <taxon>Coriobacteriia</taxon>
        <taxon>Coriobacteriales</taxon>
        <taxon>Atopobiaceae</taxon>
        <taxon>Paratractidigestivibacter</taxon>
    </lineage>
</organism>
<evidence type="ECO:0000313" key="1">
    <source>
        <dbReference type="EMBL" id="MEQ2637034.1"/>
    </source>
</evidence>